<organism evidence="1 2">
    <name type="scientific">[Enterobacter] lignolyticus</name>
    <dbReference type="NCBI Taxonomy" id="1334193"/>
    <lineage>
        <taxon>Bacteria</taxon>
        <taxon>Pseudomonadati</taxon>
        <taxon>Pseudomonadota</taxon>
        <taxon>Gammaproteobacteria</taxon>
        <taxon>Enterobacterales</taxon>
        <taxon>Enterobacteriaceae</taxon>
        <taxon>Pluralibacter</taxon>
    </lineage>
</organism>
<dbReference type="Proteomes" id="UP000069162">
    <property type="component" value="Chromosome"/>
</dbReference>
<dbReference type="PANTHER" id="PTHR35841:SF1">
    <property type="entry name" value="PHOSPHONATES-BINDING PERIPLASMIC PROTEIN"/>
    <property type="match status" value="1"/>
</dbReference>
<dbReference type="AlphaFoldDB" id="A0A806X8K0"/>
<gene>
    <name evidence="1" type="ORF">AO703_00790</name>
</gene>
<evidence type="ECO:0000313" key="1">
    <source>
        <dbReference type="EMBL" id="ALR74911.1"/>
    </source>
</evidence>
<dbReference type="OrthoDB" id="5599602at2"/>
<evidence type="ECO:0008006" key="3">
    <source>
        <dbReference type="Google" id="ProtNLM"/>
    </source>
</evidence>
<dbReference type="PANTHER" id="PTHR35841">
    <property type="entry name" value="PHOSPHONATES-BINDING PERIPLASMIC PROTEIN"/>
    <property type="match status" value="1"/>
</dbReference>
<accession>A0A806X8K0</accession>
<dbReference type="RefSeq" id="WP_062739971.1">
    <property type="nucleotide sequence ID" value="NZ_CP012871.1"/>
</dbReference>
<evidence type="ECO:0000313" key="2">
    <source>
        <dbReference type="Proteomes" id="UP000069162"/>
    </source>
</evidence>
<proteinExistence type="predicted"/>
<sequence>MLWNIAFPMYDLHPPATDALASWVLRRLDRLALPGDRRFVRPDDLLAHWQRGDLLLSQTCGFPLIAQLPQVQVVGTFHYAAPGCEKRLYRSVLIARAEDKGKTLSDFYRRRVVCNAPDSQSGYHALRGSLAQLGVGTSFFQSRIWSGSHRRSLAALREKTADIAAIDCVSWALMARYHPQETAGLVAVGETALTPGLPLITSRHTSPETLSTLREALSAAAQESTFSDSLFINGFSPTSRADYDVIRARREQHAGVVL</sequence>
<dbReference type="Pfam" id="PF12974">
    <property type="entry name" value="Phosphonate-bd"/>
    <property type="match status" value="1"/>
</dbReference>
<dbReference type="Gene3D" id="3.40.190.10">
    <property type="entry name" value="Periplasmic binding protein-like II"/>
    <property type="match status" value="1"/>
</dbReference>
<reference evidence="2" key="1">
    <citation type="submission" date="2015-10" db="EMBL/GenBank/DDBJ databases">
        <title>Complete Genome Sequencing of Klebsiella sp. strain G5.</title>
        <authorList>
            <person name="Chan K.-G."/>
            <person name="Chen J.-W."/>
        </authorList>
    </citation>
    <scope>NUCLEOTIDE SEQUENCE [LARGE SCALE GENOMIC DNA]</scope>
    <source>
        <strain evidence="2">G5</strain>
    </source>
</reference>
<name>A0A806X8K0_9ENTR</name>
<dbReference type="EMBL" id="CP012871">
    <property type="protein sequence ID" value="ALR74911.1"/>
    <property type="molecule type" value="Genomic_DNA"/>
</dbReference>
<dbReference type="KEGG" id="kle:AO703_00790"/>
<dbReference type="SUPFAM" id="SSF53850">
    <property type="entry name" value="Periplasmic binding protein-like II"/>
    <property type="match status" value="1"/>
</dbReference>
<protein>
    <recommendedName>
        <fullName evidence="3">ABC phosphate/phosphonate transporter, periplasmic ligand binding protein</fullName>
    </recommendedName>
</protein>